<evidence type="ECO:0000313" key="1">
    <source>
        <dbReference type="EMBL" id="MBW90981.1"/>
    </source>
</evidence>
<dbReference type="AlphaFoldDB" id="A0A2P2JBY4"/>
<protein>
    <submittedName>
        <fullName evidence="1">Uncharacterized protein</fullName>
    </submittedName>
</protein>
<proteinExistence type="predicted"/>
<organism evidence="1">
    <name type="scientific">Rhizophora mucronata</name>
    <name type="common">Asiatic mangrove</name>
    <dbReference type="NCBI Taxonomy" id="61149"/>
    <lineage>
        <taxon>Eukaryota</taxon>
        <taxon>Viridiplantae</taxon>
        <taxon>Streptophyta</taxon>
        <taxon>Embryophyta</taxon>
        <taxon>Tracheophyta</taxon>
        <taxon>Spermatophyta</taxon>
        <taxon>Magnoliopsida</taxon>
        <taxon>eudicotyledons</taxon>
        <taxon>Gunneridae</taxon>
        <taxon>Pentapetalae</taxon>
        <taxon>rosids</taxon>
        <taxon>fabids</taxon>
        <taxon>Malpighiales</taxon>
        <taxon>Rhizophoraceae</taxon>
        <taxon>Rhizophora</taxon>
    </lineage>
</organism>
<dbReference type="EMBL" id="GGEC01010498">
    <property type="protein sequence ID" value="MBW90981.1"/>
    <property type="molecule type" value="Transcribed_RNA"/>
</dbReference>
<name>A0A2P2JBY4_RHIMU</name>
<reference evidence="1" key="1">
    <citation type="submission" date="2018-02" db="EMBL/GenBank/DDBJ databases">
        <title>Rhizophora mucronata_Transcriptome.</title>
        <authorList>
            <person name="Meera S.P."/>
            <person name="Sreeshan A."/>
            <person name="Augustine A."/>
        </authorList>
    </citation>
    <scope>NUCLEOTIDE SEQUENCE</scope>
    <source>
        <tissue evidence="1">Leaf</tissue>
    </source>
</reference>
<sequence>MLLFHNLEVTFDKLISKLVSAITKELHAQGNKTVISYSSRYCN</sequence>
<accession>A0A2P2JBY4</accession>